<dbReference type="KEGG" id="mmai:sS8_1314"/>
<feature type="region of interest" description="Disordered" evidence="1">
    <location>
        <begin position="1"/>
        <end position="36"/>
    </location>
</feature>
<evidence type="ECO:0000313" key="3">
    <source>
        <dbReference type="Proteomes" id="UP000266313"/>
    </source>
</evidence>
<organism evidence="2 3">
    <name type="scientific">Methylocaldum marinum</name>
    <dbReference type="NCBI Taxonomy" id="1432792"/>
    <lineage>
        <taxon>Bacteria</taxon>
        <taxon>Pseudomonadati</taxon>
        <taxon>Pseudomonadota</taxon>
        <taxon>Gammaproteobacteria</taxon>
        <taxon>Methylococcales</taxon>
        <taxon>Methylococcaceae</taxon>
        <taxon>Methylocaldum</taxon>
    </lineage>
</organism>
<name>A0A250KNZ6_9GAMM</name>
<feature type="compositionally biased region" description="Polar residues" evidence="1">
    <location>
        <begin position="1"/>
        <end position="31"/>
    </location>
</feature>
<evidence type="ECO:0000256" key="1">
    <source>
        <dbReference type="SAM" id="MobiDB-lite"/>
    </source>
</evidence>
<sequence>MYAANGNGNVSKESVSNVREQNKSPNNAINSDSEKRGDFVAPLFTAGYGERYAFKRNER</sequence>
<evidence type="ECO:0000313" key="2">
    <source>
        <dbReference type="EMBL" id="BBA33274.1"/>
    </source>
</evidence>
<dbReference type="Proteomes" id="UP000266313">
    <property type="component" value="Chromosome"/>
</dbReference>
<protein>
    <submittedName>
        <fullName evidence="2">Uncharacterized protein</fullName>
    </submittedName>
</protein>
<reference evidence="2 3" key="1">
    <citation type="submission" date="2016-12" db="EMBL/GenBank/DDBJ databases">
        <title>Genome sequencing of Methylocaldum marinum.</title>
        <authorList>
            <person name="Takeuchi M."/>
            <person name="Kamagata Y."/>
            <person name="Hiraoka S."/>
            <person name="Oshima K."/>
            <person name="Hattori M."/>
            <person name="Iwasaki W."/>
        </authorList>
    </citation>
    <scope>NUCLEOTIDE SEQUENCE [LARGE SCALE GENOMIC DNA]</scope>
    <source>
        <strain evidence="2 3">S8</strain>
    </source>
</reference>
<proteinExistence type="predicted"/>
<accession>A0A250KNZ6</accession>
<keyword evidence="3" id="KW-1185">Reference proteome</keyword>
<dbReference type="AlphaFoldDB" id="A0A250KNZ6"/>
<dbReference type="EMBL" id="AP017928">
    <property type="protein sequence ID" value="BBA33274.1"/>
    <property type="molecule type" value="Genomic_DNA"/>
</dbReference>
<gene>
    <name evidence="2" type="ORF">sS8_1314</name>
</gene>